<dbReference type="EMBL" id="GGFL01015391">
    <property type="protein sequence ID" value="MBW79569.1"/>
    <property type="molecule type" value="Transcribed_RNA"/>
</dbReference>
<proteinExistence type="predicted"/>
<reference evidence="1" key="1">
    <citation type="submission" date="2018-01" db="EMBL/GenBank/DDBJ databases">
        <title>An insight into the sialome of Amazonian anophelines.</title>
        <authorList>
            <person name="Ribeiro J.M."/>
            <person name="Scarpassa V."/>
            <person name="Calvo E."/>
        </authorList>
    </citation>
    <scope>NUCLEOTIDE SEQUENCE</scope>
</reference>
<accession>A0A2M4DPW1</accession>
<name>A0A2M4DPW1_ANODA</name>
<organism evidence="1">
    <name type="scientific">Anopheles darlingi</name>
    <name type="common">Mosquito</name>
    <dbReference type="NCBI Taxonomy" id="43151"/>
    <lineage>
        <taxon>Eukaryota</taxon>
        <taxon>Metazoa</taxon>
        <taxon>Ecdysozoa</taxon>
        <taxon>Arthropoda</taxon>
        <taxon>Hexapoda</taxon>
        <taxon>Insecta</taxon>
        <taxon>Pterygota</taxon>
        <taxon>Neoptera</taxon>
        <taxon>Endopterygota</taxon>
        <taxon>Diptera</taxon>
        <taxon>Nematocera</taxon>
        <taxon>Culicoidea</taxon>
        <taxon>Culicidae</taxon>
        <taxon>Anophelinae</taxon>
        <taxon>Anopheles</taxon>
    </lineage>
</organism>
<evidence type="ECO:0000313" key="1">
    <source>
        <dbReference type="EMBL" id="MBW79569.1"/>
    </source>
</evidence>
<sequence length="70" mass="7809">MTLASITSLGFTVAFCDPLITITRYSTLGAKVAGKRKPIPAFSSRNVRIFLNIKFKVQTHRLTVTILVER</sequence>
<dbReference type="AlphaFoldDB" id="A0A2M4DPW1"/>
<protein>
    <submittedName>
        <fullName evidence="1">Putative secreted protein</fullName>
    </submittedName>
</protein>